<feature type="transmembrane region" description="Helical" evidence="8">
    <location>
        <begin position="29"/>
        <end position="49"/>
    </location>
</feature>
<keyword evidence="6 8" id="KW-0472">Membrane</keyword>
<dbReference type="PANTHER" id="PTHR37479:SF1">
    <property type="entry name" value="CELL DIVISION PROTEIN FTSL"/>
    <property type="match status" value="1"/>
</dbReference>
<organism evidence="10 11">
    <name type="scientific">SAR86 cluster bacterium</name>
    <dbReference type="NCBI Taxonomy" id="2030880"/>
    <lineage>
        <taxon>Bacteria</taxon>
        <taxon>Pseudomonadati</taxon>
        <taxon>Pseudomonadota</taxon>
        <taxon>Gammaproteobacteria</taxon>
        <taxon>SAR86 cluster</taxon>
    </lineage>
</organism>
<dbReference type="InterPro" id="IPR011922">
    <property type="entry name" value="Cell_div_FtsL"/>
</dbReference>
<name>A0A2A4XH17_9GAMM</name>
<keyword evidence="5 8" id="KW-1133">Transmembrane helix</keyword>
<keyword evidence="7 8" id="KW-0131">Cell cycle</keyword>
<proteinExistence type="inferred from homology"/>
<dbReference type="EMBL" id="NVUL01000003">
    <property type="protein sequence ID" value="PCI81870.1"/>
    <property type="molecule type" value="Genomic_DNA"/>
</dbReference>
<evidence type="ECO:0000256" key="8">
    <source>
        <dbReference type="HAMAP-Rule" id="MF_00910"/>
    </source>
</evidence>
<dbReference type="NCBIfam" id="TIGR02209">
    <property type="entry name" value="ftsL_broad"/>
    <property type="match status" value="1"/>
</dbReference>
<reference evidence="11" key="1">
    <citation type="submission" date="2017-08" db="EMBL/GenBank/DDBJ databases">
        <title>A dynamic microbial community with high functional redundancy inhabits the cold, oxic subseafloor aquifer.</title>
        <authorList>
            <person name="Tully B.J."/>
            <person name="Wheat C.G."/>
            <person name="Glazer B.T."/>
            <person name="Huber J.A."/>
        </authorList>
    </citation>
    <scope>NUCLEOTIDE SEQUENCE [LARGE SCALE GENOMIC DNA]</scope>
</reference>
<keyword evidence="4 8" id="KW-0812">Transmembrane</keyword>
<evidence type="ECO:0000313" key="11">
    <source>
        <dbReference type="Proteomes" id="UP000218767"/>
    </source>
</evidence>
<gene>
    <name evidence="8 10" type="primary">ftsL</name>
    <name evidence="10" type="ORF">COB20_01020</name>
</gene>
<evidence type="ECO:0000256" key="3">
    <source>
        <dbReference type="ARBA" id="ARBA00022618"/>
    </source>
</evidence>
<comment type="similarity">
    <text evidence="8">Belongs to the FtsL family.</text>
</comment>
<comment type="caution">
    <text evidence="10">The sequence shown here is derived from an EMBL/GenBank/DDBJ whole genome shotgun (WGS) entry which is preliminary data.</text>
</comment>
<dbReference type="Proteomes" id="UP000218767">
    <property type="component" value="Unassembled WGS sequence"/>
</dbReference>
<dbReference type="GO" id="GO:0005886">
    <property type="term" value="C:plasma membrane"/>
    <property type="evidence" value="ECO:0007669"/>
    <property type="project" value="UniProtKB-SubCell"/>
</dbReference>
<dbReference type="AlphaFoldDB" id="A0A2A4XH17"/>
<keyword evidence="3 8" id="KW-0132">Cell division</keyword>
<dbReference type="GO" id="GO:0032153">
    <property type="term" value="C:cell division site"/>
    <property type="evidence" value="ECO:0007669"/>
    <property type="project" value="UniProtKB-UniRule"/>
</dbReference>
<evidence type="ECO:0000256" key="6">
    <source>
        <dbReference type="ARBA" id="ARBA00023136"/>
    </source>
</evidence>
<sequence>MSVKNNKKVSERVSKELSVLEWAGVRNRATFALFAALTLVLSAGLSVVATTHKNRFTFNELQVLRDQANGLEVEWGQLLIEQSTFGVEGRIEQKAFEQLQMEVPDIAKIVMVNYEQR</sequence>
<evidence type="ECO:0000256" key="1">
    <source>
        <dbReference type="ARBA" id="ARBA00004401"/>
    </source>
</evidence>
<evidence type="ECO:0000313" key="10">
    <source>
        <dbReference type="EMBL" id="PCI81870.1"/>
    </source>
</evidence>
<comment type="function">
    <text evidence="8">Essential cell division protein. May link together the upstream cell division proteins, which are predominantly cytoplasmic, with the downstream cell division proteins, which are predominantly periplasmic.</text>
</comment>
<evidence type="ECO:0000256" key="5">
    <source>
        <dbReference type="ARBA" id="ARBA00022989"/>
    </source>
</evidence>
<evidence type="ECO:0000256" key="7">
    <source>
        <dbReference type="ARBA" id="ARBA00023306"/>
    </source>
</evidence>
<comment type="subunit">
    <text evidence="8">Part of a complex composed of FtsB, FtsL and FtsQ.</text>
</comment>
<evidence type="ECO:0000256" key="2">
    <source>
        <dbReference type="ARBA" id="ARBA00022475"/>
    </source>
</evidence>
<dbReference type="GO" id="GO:0043093">
    <property type="term" value="P:FtsZ-dependent cytokinesis"/>
    <property type="evidence" value="ECO:0007669"/>
    <property type="project" value="UniProtKB-UniRule"/>
</dbReference>
<evidence type="ECO:0000256" key="9">
    <source>
        <dbReference type="NCBIfam" id="TIGR02209"/>
    </source>
</evidence>
<evidence type="ECO:0000256" key="4">
    <source>
        <dbReference type="ARBA" id="ARBA00022692"/>
    </source>
</evidence>
<keyword evidence="8" id="KW-0997">Cell inner membrane</keyword>
<accession>A0A2A4XH17</accession>
<dbReference type="PANTHER" id="PTHR37479">
    <property type="entry name" value="CELL DIVISION PROTEIN FTSL"/>
    <property type="match status" value="1"/>
</dbReference>
<comment type="subcellular location">
    <subcellularLocation>
        <location evidence="8">Cell inner membrane</location>
        <topology evidence="8">Single-pass type II membrane protein</topology>
    </subcellularLocation>
    <subcellularLocation>
        <location evidence="1">Cell membrane</location>
        <topology evidence="1">Single-pass type II membrane protein</topology>
    </subcellularLocation>
    <text evidence="8">Localizes to the division septum where it forms a ring structure.</text>
</comment>
<keyword evidence="2 8" id="KW-1003">Cell membrane</keyword>
<dbReference type="HAMAP" id="MF_00910">
    <property type="entry name" value="FtsL"/>
    <property type="match status" value="1"/>
</dbReference>
<protein>
    <recommendedName>
        <fullName evidence="8 9">Cell division protein FtsL</fullName>
    </recommendedName>
</protein>
<dbReference type="Pfam" id="PF04999">
    <property type="entry name" value="FtsL"/>
    <property type="match status" value="1"/>
</dbReference>